<reference evidence="2 3" key="1">
    <citation type="journal article" date="2014" name="PLoS ONE">
        <title>Global Analysis of Gene Expression Profiles in Physic Nut (Jatropha curcas L.) Seedlings Exposed to Salt Stress.</title>
        <authorList>
            <person name="Zhang L."/>
            <person name="Zhang C."/>
            <person name="Wu P."/>
            <person name="Chen Y."/>
            <person name="Li M."/>
            <person name="Jiang H."/>
            <person name="Wu G."/>
        </authorList>
    </citation>
    <scope>NUCLEOTIDE SEQUENCE [LARGE SCALE GENOMIC DNA]</scope>
    <source>
        <strain evidence="3">cv. GZQX0401</strain>
        <tissue evidence="2">Young leaves</tissue>
    </source>
</reference>
<evidence type="ECO:0000313" key="2">
    <source>
        <dbReference type="EMBL" id="KDP33961.1"/>
    </source>
</evidence>
<name>A0A067KCK6_JATCU</name>
<dbReference type="OrthoDB" id="1921606at2759"/>
<keyword evidence="3" id="KW-1185">Reference proteome</keyword>
<dbReference type="AlphaFoldDB" id="A0A067KCK6"/>
<dbReference type="Proteomes" id="UP000027138">
    <property type="component" value="Unassembled WGS sequence"/>
</dbReference>
<evidence type="ECO:0000256" key="1">
    <source>
        <dbReference type="SAM" id="Phobius"/>
    </source>
</evidence>
<dbReference type="EMBL" id="KK914539">
    <property type="protein sequence ID" value="KDP33961.1"/>
    <property type="molecule type" value="Genomic_DNA"/>
</dbReference>
<sequence>MNVLDSPLEALAFDYASFGIFTVVNNLWTWVALITAAISFWRIRTSGAGGVVSSSSLKSEPLSSVNCIDCHGNKSRTVIEKSAIKSVIEPSKQPVPAAATSKRLKPASARPSVFENDGVIKAKFVVYYEDDREGEGNGDCEEYSTVVGEWENGSGYGEWRESWEKVLRIRMGDMDWYRYQDLTAINGNVVRLWDGFRRKSTAQAVLFW</sequence>
<keyword evidence="1" id="KW-0812">Transmembrane</keyword>
<dbReference type="KEGG" id="jcu:105638015"/>
<evidence type="ECO:0000313" key="3">
    <source>
        <dbReference type="Proteomes" id="UP000027138"/>
    </source>
</evidence>
<gene>
    <name evidence="2" type="ORF">JCGZ_07532</name>
</gene>
<organism evidence="2 3">
    <name type="scientific">Jatropha curcas</name>
    <name type="common">Barbados nut</name>
    <dbReference type="NCBI Taxonomy" id="180498"/>
    <lineage>
        <taxon>Eukaryota</taxon>
        <taxon>Viridiplantae</taxon>
        <taxon>Streptophyta</taxon>
        <taxon>Embryophyta</taxon>
        <taxon>Tracheophyta</taxon>
        <taxon>Spermatophyta</taxon>
        <taxon>Magnoliopsida</taxon>
        <taxon>eudicotyledons</taxon>
        <taxon>Gunneridae</taxon>
        <taxon>Pentapetalae</taxon>
        <taxon>rosids</taxon>
        <taxon>fabids</taxon>
        <taxon>Malpighiales</taxon>
        <taxon>Euphorbiaceae</taxon>
        <taxon>Crotonoideae</taxon>
        <taxon>Jatropheae</taxon>
        <taxon>Jatropha</taxon>
    </lineage>
</organism>
<dbReference type="PANTHER" id="PTHR36369:SF1">
    <property type="entry name" value="TRANSMEMBRANE PROTEIN"/>
    <property type="match status" value="1"/>
</dbReference>
<keyword evidence="1" id="KW-0472">Membrane</keyword>
<keyword evidence="1" id="KW-1133">Transmembrane helix</keyword>
<proteinExistence type="predicted"/>
<dbReference type="PANTHER" id="PTHR36369">
    <property type="entry name" value="TRANSMEMBRANE PROTEIN"/>
    <property type="match status" value="1"/>
</dbReference>
<protein>
    <submittedName>
        <fullName evidence="2">Uncharacterized protein</fullName>
    </submittedName>
</protein>
<feature type="transmembrane region" description="Helical" evidence="1">
    <location>
        <begin position="20"/>
        <end position="41"/>
    </location>
</feature>
<accession>A0A067KCK6</accession>